<keyword evidence="1" id="KW-0732">Signal</keyword>
<reference evidence="2 3" key="1">
    <citation type="submission" date="2019-11" db="EMBL/GenBank/DDBJ databases">
        <authorList>
            <person name="Zheng R.K."/>
            <person name="Sun C.M."/>
        </authorList>
    </citation>
    <scope>NUCLEOTIDE SEQUENCE [LARGE SCALE GENOMIC DNA]</scope>
    <source>
        <strain evidence="2 3">WC007</strain>
    </source>
</reference>
<name>A0A6I6JKB6_9BACT</name>
<feature type="signal peptide" evidence="1">
    <location>
        <begin position="1"/>
        <end position="19"/>
    </location>
</feature>
<keyword evidence="3" id="KW-1185">Reference proteome</keyword>
<organism evidence="2 3">
    <name type="scientific">Maribellus comscasis</name>
    <dbReference type="NCBI Taxonomy" id="2681766"/>
    <lineage>
        <taxon>Bacteria</taxon>
        <taxon>Pseudomonadati</taxon>
        <taxon>Bacteroidota</taxon>
        <taxon>Bacteroidia</taxon>
        <taxon>Marinilabiliales</taxon>
        <taxon>Prolixibacteraceae</taxon>
        <taxon>Maribellus</taxon>
    </lineage>
</organism>
<gene>
    <name evidence="2" type="ORF">GM418_03505</name>
</gene>
<dbReference type="EMBL" id="CP046401">
    <property type="protein sequence ID" value="QGY42751.1"/>
    <property type="molecule type" value="Genomic_DNA"/>
</dbReference>
<accession>A0A6I6JKB6</accession>
<proteinExistence type="predicted"/>
<protein>
    <submittedName>
        <fullName evidence="2">Uncharacterized protein</fullName>
    </submittedName>
</protein>
<evidence type="ECO:0000313" key="2">
    <source>
        <dbReference type="EMBL" id="QGY42751.1"/>
    </source>
</evidence>
<dbReference type="RefSeq" id="WP_158863201.1">
    <property type="nucleotide sequence ID" value="NZ_CP046401.1"/>
</dbReference>
<sequence>MKLYLLLINLILCSFLLNAQNIQTDNNNENPKNKGLVIIGLTNNREVEKQFEEKISPSGDYLNIKISDNVLEPLDENVLGDVESELFSEKDLNLLLNNNKLGQQILSFWFARQADGTFDIKSIQEKQYLDIHEVVSLLQQTDKKRVRAEDISGFDVVNKSYIILVDFKDIQTMEEYYGQNDIEDEYRILEGFISGFNYYLVKLDFNNLVASHFFNNYLITEETEQSLSKKQEFVTVDFPFVLIKAKSDQVASTLHTTPGSESSGLDPELSKRLLGQLVNLAVDKALLNIEREEHFYKYNRIQSTKPVAASMGVNEELKFDSRYSVFTNQINESGKVEKEKIGVVKSVKVVDNRPGRGGVGDLSEFYQIGGKKTTSSGMYLERKKDLGINIGFDRSFYGPVNTSGRIEYYFSKLFDGTIQPGKRAQGLSSFKIYLEAGFNDGTYEIEELNRNFEFLRGSIGLSKDFYPVRFMHWSPFVGYGFESATYSESDNIISTNYVETGLRLGINITHNVQLIATFKNDFLINTVLLDGEREVISENFNYVRTFPNRKGVSLGLGFRIML</sequence>
<evidence type="ECO:0000313" key="3">
    <source>
        <dbReference type="Proteomes" id="UP000428260"/>
    </source>
</evidence>
<dbReference type="KEGG" id="mcos:GM418_03505"/>
<evidence type="ECO:0000256" key="1">
    <source>
        <dbReference type="SAM" id="SignalP"/>
    </source>
</evidence>
<dbReference type="AlphaFoldDB" id="A0A6I6JKB6"/>
<feature type="chain" id="PRO_5026249932" evidence="1">
    <location>
        <begin position="20"/>
        <end position="562"/>
    </location>
</feature>
<dbReference type="Proteomes" id="UP000428260">
    <property type="component" value="Chromosome"/>
</dbReference>